<evidence type="ECO:0000313" key="2">
    <source>
        <dbReference type="EMBL" id="KAJ8313857.1"/>
    </source>
</evidence>
<dbReference type="Gene3D" id="3.40.395.10">
    <property type="entry name" value="Adenoviral Proteinase, Chain A"/>
    <property type="match status" value="1"/>
</dbReference>
<gene>
    <name evidence="2" type="ORF">KUTeg_008418</name>
</gene>
<keyword evidence="3" id="KW-1185">Reference proteome</keyword>
<dbReference type="InterPro" id="IPR038765">
    <property type="entry name" value="Papain-like_cys_pep_sf"/>
</dbReference>
<protein>
    <submittedName>
        <fullName evidence="2">Uncharacterized protein</fullName>
    </submittedName>
</protein>
<evidence type="ECO:0000256" key="1">
    <source>
        <dbReference type="SAM" id="MobiDB-lite"/>
    </source>
</evidence>
<feature type="region of interest" description="Disordered" evidence="1">
    <location>
        <begin position="1"/>
        <end position="48"/>
    </location>
</feature>
<proteinExistence type="predicted"/>
<sequence>MDGNDRSKWNRQGNAHPNGQPSLNRPMSSSMNPPYQPSGSKKVSFLNSTISTQTDNEISSLNGDNFTEDSISECGSISRGTQYRHPKGSLFDIKTIKPKFTATEYVRLDEKERYRQLLKQFTDVPMESSKQQTQQNRERSNLYTGTIKNESILGSSIKIDLNQSSQPSKGKVTARPAPKDSCVLIQRHSTPINRTLNNSYARQQLAAKSRKESEISTIICDDTSNKEKEISIDLTTDTQSEISRRVPSAEFKDSKFIHEDWLTDLKSKYSSTVRERERKINEETIKSKLFEERRKTEAENLEKELRHRMRIFEKEPPVVEDLPVQVEEVQEEELPPLTDDMLEKITDALRPNPPDQVLVEGFKLQVTRKDIATLGGLNWLNDEVKLLCKSPYW</sequence>
<evidence type="ECO:0000313" key="3">
    <source>
        <dbReference type="Proteomes" id="UP001217089"/>
    </source>
</evidence>
<feature type="compositionally biased region" description="Polar residues" evidence="1">
    <location>
        <begin position="10"/>
        <end position="48"/>
    </location>
</feature>
<organism evidence="2 3">
    <name type="scientific">Tegillarca granosa</name>
    <name type="common">Malaysian cockle</name>
    <name type="synonym">Anadara granosa</name>
    <dbReference type="NCBI Taxonomy" id="220873"/>
    <lineage>
        <taxon>Eukaryota</taxon>
        <taxon>Metazoa</taxon>
        <taxon>Spiralia</taxon>
        <taxon>Lophotrochozoa</taxon>
        <taxon>Mollusca</taxon>
        <taxon>Bivalvia</taxon>
        <taxon>Autobranchia</taxon>
        <taxon>Pteriomorphia</taxon>
        <taxon>Arcoida</taxon>
        <taxon>Arcoidea</taxon>
        <taxon>Arcidae</taxon>
        <taxon>Tegillarca</taxon>
    </lineage>
</organism>
<dbReference type="EMBL" id="JARBDR010000342">
    <property type="protein sequence ID" value="KAJ8313857.1"/>
    <property type="molecule type" value="Genomic_DNA"/>
</dbReference>
<accession>A0ABQ9FDC3</accession>
<dbReference type="Proteomes" id="UP001217089">
    <property type="component" value="Unassembled WGS sequence"/>
</dbReference>
<name>A0ABQ9FDC3_TEGGR</name>
<reference evidence="2 3" key="1">
    <citation type="submission" date="2022-12" db="EMBL/GenBank/DDBJ databases">
        <title>Chromosome-level genome of Tegillarca granosa.</title>
        <authorList>
            <person name="Kim J."/>
        </authorList>
    </citation>
    <scope>NUCLEOTIDE SEQUENCE [LARGE SCALE GENOMIC DNA]</scope>
    <source>
        <strain evidence="2">Teg-2019</strain>
        <tissue evidence="2">Adductor muscle</tissue>
    </source>
</reference>
<comment type="caution">
    <text evidence="2">The sequence shown here is derived from an EMBL/GenBank/DDBJ whole genome shotgun (WGS) entry which is preliminary data.</text>
</comment>
<dbReference type="SUPFAM" id="SSF54001">
    <property type="entry name" value="Cysteine proteinases"/>
    <property type="match status" value="1"/>
</dbReference>